<proteinExistence type="predicted"/>
<comment type="caution">
    <text evidence="1">The sequence shown here is derived from an EMBL/GenBank/DDBJ whole genome shotgun (WGS) entry which is preliminary data.</text>
</comment>
<sequence>MPTAHERRCCQSTNIVDGKAEAEGVPCITLQEGCQVNCLNIHVLETSFYEYKHDYGPREEGQQIHE</sequence>
<gene>
    <name evidence="1" type="ORF">DPMN_119740</name>
</gene>
<dbReference type="EMBL" id="JAIWYP010000005">
    <property type="protein sequence ID" value="KAH3818144.1"/>
    <property type="molecule type" value="Genomic_DNA"/>
</dbReference>
<keyword evidence="2" id="KW-1185">Reference proteome</keyword>
<protein>
    <submittedName>
        <fullName evidence="1">Uncharacterized protein</fullName>
    </submittedName>
</protein>
<name>A0A9D4GMG2_DREPO</name>
<reference evidence="1" key="2">
    <citation type="submission" date="2020-11" db="EMBL/GenBank/DDBJ databases">
        <authorList>
            <person name="McCartney M.A."/>
            <person name="Auch B."/>
            <person name="Kono T."/>
            <person name="Mallez S."/>
            <person name="Becker A."/>
            <person name="Gohl D.M."/>
            <person name="Silverstein K.A.T."/>
            <person name="Koren S."/>
            <person name="Bechman K.B."/>
            <person name="Herman A."/>
            <person name="Abrahante J.E."/>
            <person name="Garbe J."/>
        </authorList>
    </citation>
    <scope>NUCLEOTIDE SEQUENCE</scope>
    <source>
        <strain evidence="1">Duluth1</strain>
        <tissue evidence="1">Whole animal</tissue>
    </source>
</reference>
<evidence type="ECO:0000313" key="1">
    <source>
        <dbReference type="EMBL" id="KAH3818144.1"/>
    </source>
</evidence>
<reference evidence="1" key="1">
    <citation type="journal article" date="2019" name="bioRxiv">
        <title>The Genome of the Zebra Mussel, Dreissena polymorpha: A Resource for Invasive Species Research.</title>
        <authorList>
            <person name="McCartney M.A."/>
            <person name="Auch B."/>
            <person name="Kono T."/>
            <person name="Mallez S."/>
            <person name="Zhang Y."/>
            <person name="Obille A."/>
            <person name="Becker A."/>
            <person name="Abrahante J.E."/>
            <person name="Garbe J."/>
            <person name="Badalamenti J.P."/>
            <person name="Herman A."/>
            <person name="Mangelson H."/>
            <person name="Liachko I."/>
            <person name="Sullivan S."/>
            <person name="Sone E.D."/>
            <person name="Koren S."/>
            <person name="Silverstein K.A.T."/>
            <person name="Beckman K.B."/>
            <person name="Gohl D.M."/>
        </authorList>
    </citation>
    <scope>NUCLEOTIDE SEQUENCE</scope>
    <source>
        <strain evidence="1">Duluth1</strain>
        <tissue evidence="1">Whole animal</tissue>
    </source>
</reference>
<dbReference type="Proteomes" id="UP000828390">
    <property type="component" value="Unassembled WGS sequence"/>
</dbReference>
<accession>A0A9D4GMG2</accession>
<evidence type="ECO:0000313" key="2">
    <source>
        <dbReference type="Proteomes" id="UP000828390"/>
    </source>
</evidence>
<organism evidence="1 2">
    <name type="scientific">Dreissena polymorpha</name>
    <name type="common">Zebra mussel</name>
    <name type="synonym">Mytilus polymorpha</name>
    <dbReference type="NCBI Taxonomy" id="45954"/>
    <lineage>
        <taxon>Eukaryota</taxon>
        <taxon>Metazoa</taxon>
        <taxon>Spiralia</taxon>
        <taxon>Lophotrochozoa</taxon>
        <taxon>Mollusca</taxon>
        <taxon>Bivalvia</taxon>
        <taxon>Autobranchia</taxon>
        <taxon>Heteroconchia</taxon>
        <taxon>Euheterodonta</taxon>
        <taxon>Imparidentia</taxon>
        <taxon>Neoheterodontei</taxon>
        <taxon>Myida</taxon>
        <taxon>Dreissenoidea</taxon>
        <taxon>Dreissenidae</taxon>
        <taxon>Dreissena</taxon>
    </lineage>
</organism>
<dbReference type="AlphaFoldDB" id="A0A9D4GMG2"/>